<dbReference type="Pfam" id="PF12895">
    <property type="entry name" value="ANAPC3"/>
    <property type="match status" value="1"/>
</dbReference>
<dbReference type="FunCoup" id="A9V3T3">
    <property type="interactions" value="1813"/>
</dbReference>
<dbReference type="GO" id="GO:0005737">
    <property type="term" value="C:cytoplasm"/>
    <property type="evidence" value="ECO:0000318"/>
    <property type="project" value="GO_Central"/>
</dbReference>
<evidence type="ECO:0000256" key="4">
    <source>
        <dbReference type="SAM" id="MobiDB-lite"/>
    </source>
</evidence>
<dbReference type="SUPFAM" id="SSF48452">
    <property type="entry name" value="TPR-like"/>
    <property type="match status" value="2"/>
</dbReference>
<reference evidence="5 6" key="1">
    <citation type="journal article" date="2008" name="Nature">
        <title>The genome of the choanoflagellate Monosiga brevicollis and the origin of metazoans.</title>
        <authorList>
            <consortium name="JGI Sequencing"/>
            <person name="King N."/>
            <person name="Westbrook M.J."/>
            <person name="Young S.L."/>
            <person name="Kuo A."/>
            <person name="Abedin M."/>
            <person name="Chapman J."/>
            <person name="Fairclough S."/>
            <person name="Hellsten U."/>
            <person name="Isogai Y."/>
            <person name="Letunic I."/>
            <person name="Marr M."/>
            <person name="Pincus D."/>
            <person name="Putnam N."/>
            <person name="Rokas A."/>
            <person name="Wright K.J."/>
            <person name="Zuzow R."/>
            <person name="Dirks W."/>
            <person name="Good M."/>
            <person name="Goodstein D."/>
            <person name="Lemons D."/>
            <person name="Li W."/>
            <person name="Lyons J.B."/>
            <person name="Morris A."/>
            <person name="Nichols S."/>
            <person name="Richter D.J."/>
            <person name="Salamov A."/>
            <person name="Bork P."/>
            <person name="Lim W.A."/>
            <person name="Manning G."/>
            <person name="Miller W.T."/>
            <person name="McGinnis W."/>
            <person name="Shapiro H."/>
            <person name="Tjian R."/>
            <person name="Grigoriev I.V."/>
            <person name="Rokhsar D."/>
        </authorList>
    </citation>
    <scope>NUCLEOTIDE SEQUENCE [LARGE SCALE GENOMIC DNA]</scope>
    <source>
        <strain evidence="6">MX1 / ATCC 50154</strain>
    </source>
</reference>
<dbReference type="Pfam" id="PF14559">
    <property type="entry name" value="TPR_19"/>
    <property type="match status" value="1"/>
</dbReference>
<feature type="compositionally biased region" description="Low complexity" evidence="4">
    <location>
        <begin position="299"/>
        <end position="315"/>
    </location>
</feature>
<keyword evidence="6" id="KW-1185">Reference proteome</keyword>
<sequence length="826" mass="90981">MLDTPVAALEAAIQHSLDWFLYDNACFLAERLYYEAATDKATLLLGKCYFLSGQVRRAYQVLKKCPLPAARYLFARCCLDMRRAHLFTAAVLPSFQEGDLALIGLDMATEPQNLSRFTGHNGAAEWLHGSLLLQANRKREATRLLRKSWEQNGYLFTSFDAICQLDDKPVDVQQGFQDQTLATRLALANGQPHMRPMTSSTAVPSVTPRHNTATLPVATAVTSGTPKMLDESAASPPLQELDLSGMQSLPQTANATPASRRGRTRTAHVRQTLSFDSPAESQPSTLASAAKAKPEPSRLRASSASTAAASPLVSSIPPGPNFETPPAALSNEQQTPGVISTQFSLRPVACEKACPFRSLTPESYAVEAQPPRRSQRIARKEAGAKRSHNVAHGEVGHLLTAPDSPVEEGGVEQTPDVQPAHPARPAFPEKQGVARRKFKPRASKLSFQTPQADAKTPDDLDTSDGLAQADFTTPESADPNERWTAPGSHASTPTAVHPITRQAREEGSSDPGTPDPEPEHASEKQQAQDHQPRPVDLTSSHALAVQILLPVYRAVAAMGHYNCHSAIDAIETLPVKHQNSGFVQVLLGRAYMELADYDAAEQAFRSARRFEKHRLSGLEYYSTVLWHMAKITDLAYLANEVMTIDPKHAVSCLQKEADRACQYFQRAVQLDPTFAYAYTLLGHEFSANNDHERAQACFRQALAQNRRLYNAWFGLGMLAARQERLVEAEKQLILATRINPSSPILRCHLGKVLGMRGRFVLALRVLDKAYEMAPENPLVRYTRASMLISLNRYPEALTELEKLLVDAPKESVVYFMLGKVHERVRS</sequence>
<dbReference type="Gene3D" id="1.25.40.10">
    <property type="entry name" value="Tetratricopeptide repeat domain"/>
    <property type="match status" value="4"/>
</dbReference>
<evidence type="ECO:0000313" key="5">
    <source>
        <dbReference type="EMBL" id="EDQ87762.1"/>
    </source>
</evidence>
<dbReference type="OMA" id="GHEFSAN"/>
<dbReference type="Proteomes" id="UP000001357">
    <property type="component" value="Unassembled WGS sequence"/>
</dbReference>
<dbReference type="PANTHER" id="PTHR12558:SF13">
    <property type="entry name" value="CELL DIVISION CYCLE PROTEIN 27 HOMOLOG"/>
    <property type="match status" value="1"/>
</dbReference>
<proteinExistence type="inferred from homology"/>
<accession>A9V3T3</accession>
<dbReference type="EMBL" id="CH991557">
    <property type="protein sequence ID" value="EDQ87762.1"/>
    <property type="molecule type" value="Genomic_DNA"/>
</dbReference>
<feature type="region of interest" description="Disordered" evidence="4">
    <location>
        <begin position="250"/>
        <end position="333"/>
    </location>
</feature>
<dbReference type="AlphaFoldDB" id="A9V3T3"/>
<dbReference type="GO" id="GO:0051301">
    <property type="term" value="P:cell division"/>
    <property type="evidence" value="ECO:0000318"/>
    <property type="project" value="GO_Central"/>
</dbReference>
<dbReference type="SMART" id="SM00028">
    <property type="entry name" value="TPR"/>
    <property type="match status" value="5"/>
</dbReference>
<feature type="repeat" description="TPR" evidence="3">
    <location>
        <begin position="581"/>
        <end position="614"/>
    </location>
</feature>
<dbReference type="GO" id="GO:0005680">
    <property type="term" value="C:anaphase-promoting complex"/>
    <property type="evidence" value="ECO:0000318"/>
    <property type="project" value="GO_Central"/>
</dbReference>
<keyword evidence="1 3" id="KW-0802">TPR repeat</keyword>
<dbReference type="Pfam" id="PF13181">
    <property type="entry name" value="TPR_8"/>
    <property type="match status" value="1"/>
</dbReference>
<evidence type="ECO:0000256" key="3">
    <source>
        <dbReference type="PROSITE-ProRule" id="PRU00339"/>
    </source>
</evidence>
<evidence type="ECO:0000256" key="1">
    <source>
        <dbReference type="ARBA" id="ARBA00022803"/>
    </source>
</evidence>
<dbReference type="Pfam" id="PF13432">
    <property type="entry name" value="TPR_16"/>
    <property type="match status" value="1"/>
</dbReference>
<dbReference type="InParanoid" id="A9V3T3"/>
<dbReference type="eggNOG" id="KOG1126">
    <property type="taxonomic scope" value="Eukaryota"/>
</dbReference>
<dbReference type="GO" id="GO:0016567">
    <property type="term" value="P:protein ubiquitination"/>
    <property type="evidence" value="ECO:0000318"/>
    <property type="project" value="GO_Central"/>
</dbReference>
<feature type="compositionally biased region" description="Polar residues" evidence="4">
    <location>
        <begin position="269"/>
        <end position="287"/>
    </location>
</feature>
<dbReference type="RefSeq" id="XP_001747295.1">
    <property type="nucleotide sequence ID" value="XM_001747243.1"/>
</dbReference>
<dbReference type="PANTHER" id="PTHR12558">
    <property type="entry name" value="CELL DIVISION CYCLE 16,23,27"/>
    <property type="match status" value="1"/>
</dbReference>
<feature type="region of interest" description="Disordered" evidence="4">
    <location>
        <begin position="365"/>
        <end position="535"/>
    </location>
</feature>
<dbReference type="InterPro" id="IPR019734">
    <property type="entry name" value="TPR_rpt"/>
</dbReference>
<protein>
    <submittedName>
        <fullName evidence="5">Uncharacterized protein</fullName>
    </submittedName>
</protein>
<gene>
    <name evidence="5" type="ORF">MONBRDRAFT_26880</name>
</gene>
<dbReference type="STRING" id="81824.A9V3T3"/>
<comment type="similarity">
    <text evidence="2">Belongs to the APC3/CDC27 family.</text>
</comment>
<evidence type="ECO:0000256" key="2">
    <source>
        <dbReference type="ARBA" id="ARBA00038210"/>
    </source>
</evidence>
<feature type="compositionally biased region" description="Basic residues" evidence="4">
    <location>
        <begin position="433"/>
        <end position="442"/>
    </location>
</feature>
<dbReference type="PROSITE" id="PS50005">
    <property type="entry name" value="TPR"/>
    <property type="match status" value="2"/>
</dbReference>
<name>A9V3T3_MONBE</name>
<evidence type="ECO:0000313" key="6">
    <source>
        <dbReference type="Proteomes" id="UP000001357"/>
    </source>
</evidence>
<dbReference type="GO" id="GO:0007091">
    <property type="term" value="P:metaphase/anaphase transition of mitotic cell cycle"/>
    <property type="evidence" value="ECO:0000318"/>
    <property type="project" value="GO_Central"/>
</dbReference>
<organism evidence="5 6">
    <name type="scientific">Monosiga brevicollis</name>
    <name type="common">Choanoflagellate</name>
    <dbReference type="NCBI Taxonomy" id="81824"/>
    <lineage>
        <taxon>Eukaryota</taxon>
        <taxon>Choanoflagellata</taxon>
        <taxon>Craspedida</taxon>
        <taxon>Salpingoecidae</taxon>
        <taxon>Monosiga</taxon>
    </lineage>
</organism>
<dbReference type="KEGG" id="mbr:MONBRDRAFT_26880"/>
<feature type="compositionally biased region" description="Basic and acidic residues" evidence="4">
    <location>
        <begin position="517"/>
        <end position="533"/>
    </location>
</feature>
<feature type="repeat" description="TPR" evidence="3">
    <location>
        <begin position="675"/>
        <end position="708"/>
    </location>
</feature>
<dbReference type="InterPro" id="IPR011990">
    <property type="entry name" value="TPR-like_helical_dom_sf"/>
</dbReference>
<dbReference type="GO" id="GO:0031145">
    <property type="term" value="P:anaphase-promoting complex-dependent catabolic process"/>
    <property type="evidence" value="ECO:0000318"/>
    <property type="project" value="GO_Central"/>
</dbReference>
<dbReference type="GeneID" id="5892561"/>